<dbReference type="Proteomes" id="UP001054945">
    <property type="component" value="Unassembled WGS sequence"/>
</dbReference>
<evidence type="ECO:0000313" key="1">
    <source>
        <dbReference type="EMBL" id="GIZ04878.1"/>
    </source>
</evidence>
<reference evidence="1 2" key="1">
    <citation type="submission" date="2021-06" db="EMBL/GenBank/DDBJ databases">
        <title>Caerostris extrusa draft genome.</title>
        <authorList>
            <person name="Kono N."/>
            <person name="Arakawa K."/>
        </authorList>
    </citation>
    <scope>NUCLEOTIDE SEQUENCE [LARGE SCALE GENOMIC DNA]</scope>
</reference>
<name>A0AAV4YCK5_CAEEX</name>
<accession>A0AAV4YCK5</accession>
<keyword evidence="2" id="KW-1185">Reference proteome</keyword>
<gene>
    <name evidence="1" type="ORF">CEXT_93731</name>
</gene>
<proteinExistence type="predicted"/>
<sequence>MAKKRDSRLALKNLALIEASTIRKEESPQAFLFSATTLHVGTFRDSLQRMTKPGNSFLQKERPLPEISCWEGSIYMAKLFLDYGHSISPLVPNWDMLPSFFCSSLFFGGTFLVETVGSFRIRLEGQRIFFEGIENIL</sequence>
<organism evidence="1 2">
    <name type="scientific">Caerostris extrusa</name>
    <name type="common">Bark spider</name>
    <name type="synonym">Caerostris bankana</name>
    <dbReference type="NCBI Taxonomy" id="172846"/>
    <lineage>
        <taxon>Eukaryota</taxon>
        <taxon>Metazoa</taxon>
        <taxon>Ecdysozoa</taxon>
        <taxon>Arthropoda</taxon>
        <taxon>Chelicerata</taxon>
        <taxon>Arachnida</taxon>
        <taxon>Araneae</taxon>
        <taxon>Araneomorphae</taxon>
        <taxon>Entelegynae</taxon>
        <taxon>Araneoidea</taxon>
        <taxon>Araneidae</taxon>
        <taxon>Caerostris</taxon>
    </lineage>
</organism>
<protein>
    <submittedName>
        <fullName evidence="1">Uncharacterized protein</fullName>
    </submittedName>
</protein>
<dbReference type="EMBL" id="BPLR01019162">
    <property type="protein sequence ID" value="GIZ04878.1"/>
    <property type="molecule type" value="Genomic_DNA"/>
</dbReference>
<dbReference type="AlphaFoldDB" id="A0AAV4YCK5"/>
<comment type="caution">
    <text evidence="1">The sequence shown here is derived from an EMBL/GenBank/DDBJ whole genome shotgun (WGS) entry which is preliminary data.</text>
</comment>
<evidence type="ECO:0000313" key="2">
    <source>
        <dbReference type="Proteomes" id="UP001054945"/>
    </source>
</evidence>